<feature type="transmembrane region" description="Helical" evidence="8">
    <location>
        <begin position="285"/>
        <end position="305"/>
    </location>
</feature>
<feature type="transmembrane region" description="Helical" evidence="8">
    <location>
        <begin position="311"/>
        <end position="337"/>
    </location>
</feature>
<dbReference type="GO" id="GO:0030425">
    <property type="term" value="C:dendrite"/>
    <property type="evidence" value="ECO:0007669"/>
    <property type="project" value="TreeGrafter"/>
</dbReference>
<sequence>MSQYSQNMDSSRLKGFSRVLLLGIYYVARGLSLLSCNLDREQLLLRPIQRRSNKVLALIWRSIIVLIYWSVIPTLFGQFVQKPKSYADLFALLQSSSVSILAVTSFIIQASREEKFIAILNRYLELYRQICLVTKSHQWDMFTGKFVILYALKVLLTLFGCVHEVAPLLQVQSIVQINFAQMISVIFGIYMWFGTLFLLDACFLGFLVSGIFYEHMAMHIRMMLQRMRPIEFQEEDVPHERMTHYKRMRLLCDFTDELDACGSVYSELYEVTLSFRRILQWQIGFYIYYNFCIICLMLYQCILLYLSAEEIVLLTLTMVGIKLANLILLIMCADYTVNESRKPLLMPLDIVCTDIDQRWDKSVETFLGQQQTQNLEIKVLGFFALNNRFILIVLSAIISYLFILIQFGLSGGFENSKTLESIFNQTKIQ</sequence>
<reference evidence="9 10" key="1">
    <citation type="journal article" date="2007" name="Nature">
        <title>Evolution of genes and genomes on the Drosophila phylogeny.</title>
        <authorList>
            <consortium name="Drosophila 12 Genomes Consortium"/>
            <person name="Clark A.G."/>
            <person name="Eisen M.B."/>
            <person name="Smith D.R."/>
            <person name="Bergman C.M."/>
            <person name="Oliver B."/>
            <person name="Markow T.A."/>
            <person name="Kaufman T.C."/>
            <person name="Kellis M."/>
            <person name="Gelbart W."/>
            <person name="Iyer V.N."/>
            <person name="Pollard D.A."/>
            <person name="Sackton T.B."/>
            <person name="Larracuente A.M."/>
            <person name="Singh N.D."/>
            <person name="Abad J.P."/>
            <person name="Abt D.N."/>
            <person name="Adryan B."/>
            <person name="Aguade M."/>
            <person name="Akashi H."/>
            <person name="Anderson W.W."/>
            <person name="Aquadro C.F."/>
            <person name="Ardell D.H."/>
            <person name="Arguello R."/>
            <person name="Artieri C.G."/>
            <person name="Barbash D.A."/>
            <person name="Barker D."/>
            <person name="Barsanti P."/>
            <person name="Batterham P."/>
            <person name="Batzoglou S."/>
            <person name="Begun D."/>
            <person name="Bhutkar A."/>
            <person name="Blanco E."/>
            <person name="Bosak S.A."/>
            <person name="Bradley R.K."/>
            <person name="Brand A.D."/>
            <person name="Brent M.R."/>
            <person name="Brooks A.N."/>
            <person name="Brown R.H."/>
            <person name="Butlin R.K."/>
            <person name="Caggese C."/>
            <person name="Calvi B.R."/>
            <person name="Bernardo de Carvalho A."/>
            <person name="Caspi A."/>
            <person name="Castrezana S."/>
            <person name="Celniker S.E."/>
            <person name="Chang J.L."/>
            <person name="Chapple C."/>
            <person name="Chatterji S."/>
            <person name="Chinwalla A."/>
            <person name="Civetta A."/>
            <person name="Clifton S.W."/>
            <person name="Comeron J.M."/>
            <person name="Costello J.C."/>
            <person name="Coyne J.A."/>
            <person name="Daub J."/>
            <person name="David R.G."/>
            <person name="Delcher A.L."/>
            <person name="Delehaunty K."/>
            <person name="Do C.B."/>
            <person name="Ebling H."/>
            <person name="Edwards K."/>
            <person name="Eickbush T."/>
            <person name="Evans J.D."/>
            <person name="Filipski A."/>
            <person name="Findeiss S."/>
            <person name="Freyhult E."/>
            <person name="Fulton L."/>
            <person name="Fulton R."/>
            <person name="Garcia A.C."/>
            <person name="Gardiner A."/>
            <person name="Garfield D.A."/>
            <person name="Garvin B.E."/>
            <person name="Gibson G."/>
            <person name="Gilbert D."/>
            <person name="Gnerre S."/>
            <person name="Godfrey J."/>
            <person name="Good R."/>
            <person name="Gotea V."/>
            <person name="Gravely B."/>
            <person name="Greenberg A.J."/>
            <person name="Griffiths-Jones S."/>
            <person name="Gross S."/>
            <person name="Guigo R."/>
            <person name="Gustafson E.A."/>
            <person name="Haerty W."/>
            <person name="Hahn M.W."/>
            <person name="Halligan D.L."/>
            <person name="Halpern A.L."/>
            <person name="Halter G.M."/>
            <person name="Han M.V."/>
            <person name="Heger A."/>
            <person name="Hillier L."/>
            <person name="Hinrichs A.S."/>
            <person name="Holmes I."/>
            <person name="Hoskins R.A."/>
            <person name="Hubisz M.J."/>
            <person name="Hultmark D."/>
            <person name="Huntley M.A."/>
            <person name="Jaffe D.B."/>
            <person name="Jagadeeshan S."/>
            <person name="Jeck W.R."/>
            <person name="Johnson J."/>
            <person name="Jones C.D."/>
            <person name="Jordan W.C."/>
            <person name="Karpen G.H."/>
            <person name="Kataoka E."/>
            <person name="Keightley P.D."/>
            <person name="Kheradpour P."/>
            <person name="Kirkness E.F."/>
            <person name="Koerich L.B."/>
            <person name="Kristiansen K."/>
            <person name="Kudrna D."/>
            <person name="Kulathinal R.J."/>
            <person name="Kumar S."/>
            <person name="Kwok R."/>
            <person name="Lander E."/>
            <person name="Langley C.H."/>
            <person name="Lapoint R."/>
            <person name="Lazzaro B.P."/>
            <person name="Lee S.J."/>
            <person name="Levesque L."/>
            <person name="Li R."/>
            <person name="Lin C.F."/>
            <person name="Lin M.F."/>
            <person name="Lindblad-Toh K."/>
            <person name="Llopart A."/>
            <person name="Long M."/>
            <person name="Low L."/>
            <person name="Lozovsky E."/>
            <person name="Lu J."/>
            <person name="Luo M."/>
            <person name="Machado C.A."/>
            <person name="Makalowski W."/>
            <person name="Marzo M."/>
            <person name="Matsuda M."/>
            <person name="Matzkin L."/>
            <person name="McAllister B."/>
            <person name="McBride C.S."/>
            <person name="McKernan B."/>
            <person name="McKernan K."/>
            <person name="Mendez-Lago M."/>
            <person name="Minx P."/>
            <person name="Mollenhauer M.U."/>
            <person name="Montooth K."/>
            <person name="Mount S.M."/>
            <person name="Mu X."/>
            <person name="Myers E."/>
            <person name="Negre B."/>
            <person name="Newfeld S."/>
            <person name="Nielsen R."/>
            <person name="Noor M.A."/>
            <person name="O'Grady P."/>
            <person name="Pachter L."/>
            <person name="Papaceit M."/>
            <person name="Parisi M.J."/>
            <person name="Parisi M."/>
            <person name="Parts L."/>
            <person name="Pedersen J.S."/>
            <person name="Pesole G."/>
            <person name="Phillippy A.M."/>
            <person name="Ponting C.P."/>
            <person name="Pop M."/>
            <person name="Porcelli D."/>
            <person name="Powell J.R."/>
            <person name="Prohaska S."/>
            <person name="Pruitt K."/>
            <person name="Puig M."/>
            <person name="Quesneville H."/>
            <person name="Ram K.R."/>
            <person name="Rand D."/>
            <person name="Rasmussen M.D."/>
            <person name="Reed L.K."/>
            <person name="Reenan R."/>
            <person name="Reily A."/>
            <person name="Remington K.A."/>
            <person name="Rieger T.T."/>
            <person name="Ritchie M.G."/>
            <person name="Robin C."/>
            <person name="Rogers Y.H."/>
            <person name="Rohde C."/>
            <person name="Rozas J."/>
            <person name="Rubenfield M.J."/>
            <person name="Ruiz A."/>
            <person name="Russo S."/>
            <person name="Salzberg S.L."/>
            <person name="Sanchez-Gracia A."/>
            <person name="Saranga D.J."/>
            <person name="Sato H."/>
            <person name="Schaeffer S.W."/>
            <person name="Schatz M.C."/>
            <person name="Schlenke T."/>
            <person name="Schwartz R."/>
            <person name="Segarra C."/>
            <person name="Singh R.S."/>
            <person name="Sirot L."/>
            <person name="Sirota M."/>
            <person name="Sisneros N.B."/>
            <person name="Smith C.D."/>
            <person name="Smith T.F."/>
            <person name="Spieth J."/>
            <person name="Stage D.E."/>
            <person name="Stark A."/>
            <person name="Stephan W."/>
            <person name="Strausberg R.L."/>
            <person name="Strempel S."/>
            <person name="Sturgill D."/>
            <person name="Sutton G."/>
            <person name="Sutton G.G."/>
            <person name="Tao W."/>
            <person name="Teichmann S."/>
            <person name="Tobari Y.N."/>
            <person name="Tomimura Y."/>
            <person name="Tsolas J.M."/>
            <person name="Valente V.L."/>
            <person name="Venter E."/>
            <person name="Venter J.C."/>
            <person name="Vicario S."/>
            <person name="Vieira F.G."/>
            <person name="Vilella A.J."/>
            <person name="Villasante A."/>
            <person name="Walenz B."/>
            <person name="Wang J."/>
            <person name="Wasserman M."/>
            <person name="Watts T."/>
            <person name="Wilson D."/>
            <person name="Wilson R.K."/>
            <person name="Wing R.A."/>
            <person name="Wolfner M.F."/>
            <person name="Wong A."/>
            <person name="Wong G.K."/>
            <person name="Wu C.I."/>
            <person name="Wu G."/>
            <person name="Yamamoto D."/>
            <person name="Yang H.P."/>
            <person name="Yang S.P."/>
            <person name="Yorke J.A."/>
            <person name="Yoshida K."/>
            <person name="Zdobnov E."/>
            <person name="Zhang P."/>
            <person name="Zhang Y."/>
            <person name="Zimin A.V."/>
            <person name="Baldwin J."/>
            <person name="Abdouelleil A."/>
            <person name="Abdulkadir J."/>
            <person name="Abebe A."/>
            <person name="Abera B."/>
            <person name="Abreu J."/>
            <person name="Acer S.C."/>
            <person name="Aftuck L."/>
            <person name="Alexander A."/>
            <person name="An P."/>
            <person name="Anderson E."/>
            <person name="Anderson S."/>
            <person name="Arachi H."/>
            <person name="Azer M."/>
            <person name="Bachantsang P."/>
            <person name="Barry A."/>
            <person name="Bayul T."/>
            <person name="Berlin A."/>
            <person name="Bessette D."/>
            <person name="Bloom T."/>
            <person name="Blye J."/>
            <person name="Boguslavskiy L."/>
            <person name="Bonnet C."/>
            <person name="Boukhgalter B."/>
            <person name="Bourzgui I."/>
            <person name="Brown A."/>
            <person name="Cahill P."/>
            <person name="Channer S."/>
            <person name="Cheshatsang Y."/>
            <person name="Chuda L."/>
            <person name="Citroen M."/>
            <person name="Collymore A."/>
            <person name="Cooke P."/>
            <person name="Costello M."/>
            <person name="D'Aco K."/>
            <person name="Daza R."/>
            <person name="De Haan G."/>
            <person name="DeGray S."/>
            <person name="DeMaso C."/>
            <person name="Dhargay N."/>
            <person name="Dooley K."/>
            <person name="Dooley E."/>
            <person name="Doricent M."/>
            <person name="Dorje P."/>
            <person name="Dorjee K."/>
            <person name="Dupes A."/>
            <person name="Elong R."/>
            <person name="Falk J."/>
            <person name="Farina A."/>
            <person name="Faro S."/>
            <person name="Ferguson D."/>
            <person name="Fisher S."/>
            <person name="Foley C.D."/>
            <person name="Franke A."/>
            <person name="Friedrich D."/>
            <person name="Gadbois L."/>
            <person name="Gearin G."/>
            <person name="Gearin C.R."/>
            <person name="Giannoukos G."/>
            <person name="Goode T."/>
            <person name="Graham J."/>
            <person name="Grandbois E."/>
            <person name="Grewal S."/>
            <person name="Gyaltsen K."/>
            <person name="Hafez N."/>
            <person name="Hagos B."/>
            <person name="Hall J."/>
            <person name="Henson C."/>
            <person name="Hollinger A."/>
            <person name="Honan T."/>
            <person name="Huard M.D."/>
            <person name="Hughes L."/>
            <person name="Hurhula B."/>
            <person name="Husby M.E."/>
            <person name="Kamat A."/>
            <person name="Kanga B."/>
            <person name="Kashin S."/>
            <person name="Khazanovich D."/>
            <person name="Kisner P."/>
            <person name="Lance K."/>
            <person name="Lara M."/>
            <person name="Lee W."/>
            <person name="Lennon N."/>
            <person name="Letendre F."/>
            <person name="LeVine R."/>
            <person name="Lipovsky A."/>
            <person name="Liu X."/>
            <person name="Liu J."/>
            <person name="Liu S."/>
            <person name="Lokyitsang T."/>
            <person name="Lokyitsang Y."/>
            <person name="Lubonja R."/>
            <person name="Lui A."/>
            <person name="MacDonald P."/>
            <person name="Magnisalis V."/>
            <person name="Maru K."/>
            <person name="Matthews C."/>
            <person name="McCusker W."/>
            <person name="McDonough S."/>
            <person name="Mehta T."/>
            <person name="Meldrim J."/>
            <person name="Meneus L."/>
            <person name="Mihai O."/>
            <person name="Mihalev A."/>
            <person name="Mihova T."/>
            <person name="Mittelman R."/>
            <person name="Mlenga V."/>
            <person name="Montmayeur A."/>
            <person name="Mulrain L."/>
            <person name="Navidi A."/>
            <person name="Naylor J."/>
            <person name="Negash T."/>
            <person name="Nguyen T."/>
            <person name="Nguyen N."/>
            <person name="Nicol R."/>
            <person name="Norbu C."/>
            <person name="Norbu N."/>
            <person name="Novod N."/>
            <person name="O'Neill B."/>
            <person name="Osman S."/>
            <person name="Markiewicz E."/>
            <person name="Oyono O.L."/>
            <person name="Patti C."/>
            <person name="Phunkhang P."/>
            <person name="Pierre F."/>
            <person name="Priest M."/>
            <person name="Raghuraman S."/>
            <person name="Rege F."/>
            <person name="Reyes R."/>
            <person name="Rise C."/>
            <person name="Rogov P."/>
            <person name="Ross K."/>
            <person name="Ryan E."/>
            <person name="Settipalli S."/>
            <person name="Shea T."/>
            <person name="Sherpa N."/>
            <person name="Shi L."/>
            <person name="Shih D."/>
            <person name="Sparrow T."/>
            <person name="Spaulding J."/>
            <person name="Stalker J."/>
            <person name="Stange-Thomann N."/>
            <person name="Stavropoulos S."/>
            <person name="Stone C."/>
            <person name="Strader C."/>
            <person name="Tesfaye S."/>
            <person name="Thomson T."/>
            <person name="Thoulutsang Y."/>
            <person name="Thoulutsang D."/>
            <person name="Topham K."/>
            <person name="Topping I."/>
            <person name="Tsamla T."/>
            <person name="Vassiliev H."/>
            <person name="Vo A."/>
            <person name="Wangchuk T."/>
            <person name="Wangdi T."/>
            <person name="Weiand M."/>
            <person name="Wilkinson J."/>
            <person name="Wilson A."/>
            <person name="Yadav S."/>
            <person name="Young G."/>
            <person name="Yu Q."/>
            <person name="Zembek L."/>
            <person name="Zhong D."/>
            <person name="Zimmer A."/>
            <person name="Zwirko Z."/>
            <person name="Jaffe D.B."/>
            <person name="Alvarez P."/>
            <person name="Brockman W."/>
            <person name="Butler J."/>
            <person name="Chin C."/>
            <person name="Gnerre S."/>
            <person name="Grabherr M."/>
            <person name="Kleber M."/>
            <person name="Mauceli E."/>
            <person name="MacCallum I."/>
        </authorList>
    </citation>
    <scope>NUCLEOTIDE SEQUENCE [LARGE SCALE GENOMIC DNA]</scope>
    <source>
        <strain evidence="10">Tucson 14030-0811.24</strain>
    </source>
</reference>
<evidence type="ECO:0000256" key="1">
    <source>
        <dbReference type="ARBA" id="ARBA00004651"/>
    </source>
</evidence>
<accession>B4NHP0</accession>
<dbReference type="GO" id="GO:0007165">
    <property type="term" value="P:signal transduction"/>
    <property type="evidence" value="ECO:0007669"/>
    <property type="project" value="UniProtKB-KW"/>
</dbReference>
<dbReference type="eggNOG" id="ENOG502T83R">
    <property type="taxonomic scope" value="Eukaryota"/>
</dbReference>
<dbReference type="Pfam" id="PF08395">
    <property type="entry name" value="7tm_7"/>
    <property type="match status" value="1"/>
</dbReference>
<feature type="transmembrane region" description="Helical" evidence="8">
    <location>
        <begin position="147"/>
        <end position="169"/>
    </location>
</feature>
<dbReference type="Proteomes" id="UP000007798">
    <property type="component" value="Unassembled WGS sequence"/>
</dbReference>
<protein>
    <recommendedName>
        <fullName evidence="8">Gustatory receptor</fullName>
    </recommendedName>
</protein>
<dbReference type="PANTHER" id="PTHR21143">
    <property type="entry name" value="INVERTEBRATE GUSTATORY RECEPTOR"/>
    <property type="match status" value="1"/>
</dbReference>
<dbReference type="GO" id="GO:0007635">
    <property type="term" value="P:chemosensory behavior"/>
    <property type="evidence" value="ECO:0007669"/>
    <property type="project" value="TreeGrafter"/>
</dbReference>
<dbReference type="GO" id="GO:0008049">
    <property type="term" value="P:male courtship behavior"/>
    <property type="evidence" value="ECO:0007669"/>
    <property type="project" value="TreeGrafter"/>
</dbReference>
<name>B4NHP0_DROWI</name>
<evidence type="ECO:0000256" key="8">
    <source>
        <dbReference type="RuleBase" id="RU363108"/>
    </source>
</evidence>
<evidence type="ECO:0000313" key="10">
    <source>
        <dbReference type="Proteomes" id="UP000007798"/>
    </source>
</evidence>
<evidence type="ECO:0000256" key="6">
    <source>
        <dbReference type="ARBA" id="ARBA00023170"/>
    </source>
</evidence>
<dbReference type="GO" id="GO:0031000">
    <property type="term" value="P:response to caffeine"/>
    <property type="evidence" value="ECO:0007669"/>
    <property type="project" value="EnsemblMetazoa"/>
</dbReference>
<feature type="transmembrane region" description="Helical" evidence="8">
    <location>
        <begin position="389"/>
        <end position="409"/>
    </location>
</feature>
<gene>
    <name evidence="9" type="primary">Dwil\GK14227</name>
    <name evidence="9" type="ORF">Dwil_GK14227</name>
</gene>
<dbReference type="AlphaFoldDB" id="B4NHP0"/>
<dbReference type="FunCoup" id="B4NHP0">
    <property type="interactions" value="6"/>
</dbReference>
<dbReference type="PhylomeDB" id="B4NHP0"/>
<comment type="similarity">
    <text evidence="8">Belongs to the insect chemoreceptor superfamily. Gustatory receptor (GR) family.</text>
</comment>
<keyword evidence="6 8" id="KW-0675">Receptor</keyword>
<keyword evidence="10" id="KW-1185">Reference proteome</keyword>
<dbReference type="GO" id="GO:0030424">
    <property type="term" value="C:axon"/>
    <property type="evidence" value="ECO:0007669"/>
    <property type="project" value="TreeGrafter"/>
</dbReference>
<dbReference type="OrthoDB" id="8018192at2759"/>
<evidence type="ECO:0000256" key="3">
    <source>
        <dbReference type="ARBA" id="ARBA00022692"/>
    </source>
</evidence>
<dbReference type="OMA" id="QRWDKSV"/>
<dbReference type="GO" id="GO:0050909">
    <property type="term" value="P:sensory perception of taste"/>
    <property type="evidence" value="ECO:0007669"/>
    <property type="project" value="InterPro"/>
</dbReference>
<evidence type="ECO:0000256" key="2">
    <source>
        <dbReference type="ARBA" id="ARBA00022475"/>
    </source>
</evidence>
<feature type="transmembrane region" description="Helical" evidence="8">
    <location>
        <begin position="189"/>
        <end position="213"/>
    </location>
</feature>
<feature type="transmembrane region" description="Helical" evidence="8">
    <location>
        <begin position="89"/>
        <end position="108"/>
    </location>
</feature>
<evidence type="ECO:0000256" key="7">
    <source>
        <dbReference type="ARBA" id="ARBA00023224"/>
    </source>
</evidence>
<proteinExistence type="inferred from homology"/>
<dbReference type="HOGENOM" id="CLU_614325_0_0_1"/>
<dbReference type="PANTHER" id="PTHR21143:SF133">
    <property type="entry name" value="GUSTATORY AND PHEROMONE RECEPTOR 32A-RELATED"/>
    <property type="match status" value="1"/>
</dbReference>
<keyword evidence="7 8" id="KW-0807">Transducer</keyword>
<comment type="caution">
    <text evidence="8">Lacks conserved residue(s) required for the propagation of feature annotation.</text>
</comment>
<evidence type="ECO:0000313" key="9">
    <source>
        <dbReference type="EMBL" id="EDW84650.1"/>
    </source>
</evidence>
<feature type="transmembrane region" description="Helical" evidence="8">
    <location>
        <begin position="55"/>
        <end position="77"/>
    </location>
</feature>
<keyword evidence="2 8" id="KW-1003">Cell membrane</keyword>
<keyword evidence="3 8" id="KW-0812">Transmembrane</keyword>
<dbReference type="STRING" id="7260.B4NHP0"/>
<keyword evidence="4 8" id="KW-1133">Transmembrane helix</keyword>
<dbReference type="InterPro" id="IPR013604">
    <property type="entry name" value="7TM_chemorcpt"/>
</dbReference>
<dbReference type="EMBL" id="CH964272">
    <property type="protein sequence ID" value="EDW84650.1"/>
    <property type="molecule type" value="Genomic_DNA"/>
</dbReference>
<evidence type="ECO:0000256" key="5">
    <source>
        <dbReference type="ARBA" id="ARBA00023136"/>
    </source>
</evidence>
<comment type="subcellular location">
    <subcellularLocation>
        <location evidence="1 8">Cell membrane</location>
        <topology evidence="1 8">Multi-pass membrane protein</topology>
    </subcellularLocation>
</comment>
<organism evidence="9 10">
    <name type="scientific">Drosophila willistoni</name>
    <name type="common">Fruit fly</name>
    <dbReference type="NCBI Taxonomy" id="7260"/>
    <lineage>
        <taxon>Eukaryota</taxon>
        <taxon>Metazoa</taxon>
        <taxon>Ecdysozoa</taxon>
        <taxon>Arthropoda</taxon>
        <taxon>Hexapoda</taxon>
        <taxon>Insecta</taxon>
        <taxon>Pterygota</taxon>
        <taxon>Neoptera</taxon>
        <taxon>Endopterygota</taxon>
        <taxon>Diptera</taxon>
        <taxon>Brachycera</taxon>
        <taxon>Muscomorpha</taxon>
        <taxon>Ephydroidea</taxon>
        <taxon>Drosophilidae</taxon>
        <taxon>Drosophila</taxon>
        <taxon>Sophophora</taxon>
    </lineage>
</organism>
<evidence type="ECO:0000256" key="4">
    <source>
        <dbReference type="ARBA" id="ARBA00022989"/>
    </source>
</evidence>
<comment type="function">
    <text evidence="8">Gustatory receptor which mediates acceptance or avoidance behavior, depending on its substrates.</text>
</comment>
<dbReference type="GO" id="GO:0005886">
    <property type="term" value="C:plasma membrane"/>
    <property type="evidence" value="ECO:0007669"/>
    <property type="project" value="UniProtKB-SubCell"/>
</dbReference>
<feature type="transmembrane region" description="Helical" evidence="8">
    <location>
        <begin position="15"/>
        <end position="34"/>
    </location>
</feature>
<dbReference type="KEGG" id="dwi:6650445"/>
<dbReference type="GO" id="GO:0043025">
    <property type="term" value="C:neuronal cell body"/>
    <property type="evidence" value="ECO:0007669"/>
    <property type="project" value="TreeGrafter"/>
</dbReference>
<dbReference type="InParanoid" id="B4NHP0"/>
<keyword evidence="5 8" id="KW-0472">Membrane</keyword>